<dbReference type="RefSeq" id="WP_184014358.1">
    <property type="nucleotide sequence ID" value="NZ_JACIJC010000001.1"/>
</dbReference>
<dbReference type="InterPro" id="IPR025867">
    <property type="entry name" value="MnmE_helical"/>
</dbReference>
<protein>
    <recommendedName>
        <fullName evidence="7">tRNA modification GTPase MnmE</fullName>
        <ecNumber evidence="7">3.6.-.-</ecNumber>
    </recommendedName>
</protein>
<evidence type="ECO:0000313" key="10">
    <source>
        <dbReference type="Proteomes" id="UP000549617"/>
    </source>
</evidence>
<dbReference type="Gene3D" id="1.20.120.430">
    <property type="entry name" value="tRNA modification GTPase MnmE domain 2"/>
    <property type="match status" value="1"/>
</dbReference>
<dbReference type="SMART" id="SM00382">
    <property type="entry name" value="AAA"/>
    <property type="match status" value="1"/>
</dbReference>
<dbReference type="SUPFAM" id="SSF116878">
    <property type="entry name" value="TrmE connector domain"/>
    <property type="match status" value="1"/>
</dbReference>
<dbReference type="SUPFAM" id="SSF52540">
    <property type="entry name" value="P-loop containing nucleoside triphosphate hydrolases"/>
    <property type="match status" value="1"/>
</dbReference>
<dbReference type="FunFam" id="3.30.1360.120:FF:000007">
    <property type="entry name" value="tRNA modification GTPase GTPBP3, mitochondrial"/>
    <property type="match status" value="1"/>
</dbReference>
<keyword evidence="7" id="KW-0460">Magnesium</keyword>
<keyword evidence="3 7" id="KW-0547">Nucleotide-binding</keyword>
<keyword evidence="7" id="KW-0479">Metal-binding</keyword>
<dbReference type="CDD" id="cd04164">
    <property type="entry name" value="trmE"/>
    <property type="match status" value="1"/>
</dbReference>
<keyword evidence="10" id="KW-1185">Reference proteome</keyword>
<feature type="binding site" evidence="7">
    <location>
        <position position="79"/>
    </location>
    <ligand>
        <name>(6S)-5-formyl-5,6,7,8-tetrahydrofolate</name>
        <dbReference type="ChEBI" id="CHEBI:57457"/>
    </ligand>
</feature>
<name>A0A7W9AEB9_9SPHN</name>
<dbReference type="Pfam" id="PF10396">
    <property type="entry name" value="TrmE_N"/>
    <property type="match status" value="1"/>
</dbReference>
<keyword evidence="4 7" id="KW-0378">Hydrolase</keyword>
<dbReference type="Proteomes" id="UP000549617">
    <property type="component" value="Unassembled WGS sequence"/>
</dbReference>
<accession>A0A7W9AEB9</accession>
<comment type="cofactor">
    <cofactor evidence="7">
        <name>K(+)</name>
        <dbReference type="ChEBI" id="CHEBI:29103"/>
    </cofactor>
    <text evidence="7">Binds 1 potassium ion per subunit.</text>
</comment>
<dbReference type="InterPro" id="IPR027368">
    <property type="entry name" value="MnmE_dom2"/>
</dbReference>
<feature type="binding site" evidence="7">
    <location>
        <begin position="246"/>
        <end position="252"/>
    </location>
    <ligand>
        <name>GTP</name>
        <dbReference type="ChEBI" id="CHEBI:37565"/>
    </ligand>
</feature>
<dbReference type="PANTHER" id="PTHR42714">
    <property type="entry name" value="TRNA MODIFICATION GTPASE GTPBP3"/>
    <property type="match status" value="1"/>
</dbReference>
<comment type="caution">
    <text evidence="9">The sequence shown here is derived from an EMBL/GenBank/DDBJ whole genome shotgun (WGS) entry which is preliminary data.</text>
</comment>
<keyword evidence="2 7" id="KW-0819">tRNA processing</keyword>
<dbReference type="InterPro" id="IPR005225">
    <property type="entry name" value="Small_GTP-bd"/>
</dbReference>
<keyword evidence="6 7" id="KW-0342">GTP-binding</keyword>
<comment type="function">
    <text evidence="7">Exhibits a very high intrinsic GTPase hydrolysis rate. Involved in the addition of a carboxymethylaminomethyl (cmnm) group at the wobble position (U34) of certain tRNAs, forming tRNA-cmnm(5)s(2)U34.</text>
</comment>
<reference evidence="9 10" key="1">
    <citation type="submission" date="2020-08" db="EMBL/GenBank/DDBJ databases">
        <title>Genomic Encyclopedia of Type Strains, Phase IV (KMG-IV): sequencing the most valuable type-strain genomes for metagenomic binning, comparative biology and taxonomic classification.</title>
        <authorList>
            <person name="Goeker M."/>
        </authorList>
    </citation>
    <scope>NUCLEOTIDE SEQUENCE [LARGE SCALE GENOMIC DNA]</scope>
    <source>
        <strain evidence="9 10">DSM 25079</strain>
    </source>
</reference>
<dbReference type="AlphaFoldDB" id="A0A7W9AEB9"/>
<keyword evidence="5 7" id="KW-0630">Potassium</keyword>
<evidence type="ECO:0000256" key="6">
    <source>
        <dbReference type="ARBA" id="ARBA00023134"/>
    </source>
</evidence>
<dbReference type="GO" id="GO:0002098">
    <property type="term" value="P:tRNA wobble uridine modification"/>
    <property type="evidence" value="ECO:0007669"/>
    <property type="project" value="TreeGrafter"/>
</dbReference>
<dbReference type="InterPro" id="IPR027417">
    <property type="entry name" value="P-loop_NTPase"/>
</dbReference>
<evidence type="ECO:0000256" key="1">
    <source>
        <dbReference type="ARBA" id="ARBA00011043"/>
    </source>
</evidence>
<dbReference type="Pfam" id="PF12631">
    <property type="entry name" value="MnmE_helical"/>
    <property type="match status" value="1"/>
</dbReference>
<feature type="domain" description="AAA+ ATPase" evidence="8">
    <location>
        <begin position="216"/>
        <end position="364"/>
    </location>
</feature>
<feature type="binding site" evidence="7">
    <location>
        <position position="21"/>
    </location>
    <ligand>
        <name>(6S)-5-formyl-5,6,7,8-tetrahydrofolate</name>
        <dbReference type="ChEBI" id="CHEBI:57457"/>
    </ligand>
</feature>
<dbReference type="Pfam" id="PF01926">
    <property type="entry name" value="MMR_HSR1"/>
    <property type="match status" value="1"/>
</dbReference>
<comment type="subunit">
    <text evidence="7">Homodimer. Heterotetramer of two MnmE and two MnmG subunits.</text>
</comment>
<dbReference type="InterPro" id="IPR031168">
    <property type="entry name" value="G_TrmE"/>
</dbReference>
<feature type="binding site" evidence="7">
    <location>
        <position position="231"/>
    </location>
    <ligand>
        <name>Mg(2+)</name>
        <dbReference type="ChEBI" id="CHEBI:18420"/>
    </ligand>
</feature>
<dbReference type="PRINTS" id="PR00326">
    <property type="entry name" value="GTP1OBG"/>
</dbReference>
<dbReference type="InterPro" id="IPR006073">
    <property type="entry name" value="GTP-bd"/>
</dbReference>
<gene>
    <name evidence="7" type="primary">mnmE</name>
    <name evidence="7" type="synonym">trmE</name>
    <name evidence="9" type="ORF">FHS49_000089</name>
</gene>
<evidence type="ECO:0000313" key="9">
    <source>
        <dbReference type="EMBL" id="MBB5684098.1"/>
    </source>
</evidence>
<dbReference type="EC" id="3.6.-.-" evidence="7"/>
<comment type="similarity">
    <text evidence="1 7">Belongs to the TRAFAC class TrmE-Era-EngA-EngB-Septin-like GTPase superfamily. TrmE GTPase family.</text>
</comment>
<dbReference type="NCBIfam" id="TIGR00231">
    <property type="entry name" value="small_GTP"/>
    <property type="match status" value="1"/>
</dbReference>
<dbReference type="CDD" id="cd14858">
    <property type="entry name" value="TrmE_N"/>
    <property type="match status" value="1"/>
</dbReference>
<evidence type="ECO:0000259" key="8">
    <source>
        <dbReference type="SMART" id="SM00382"/>
    </source>
</evidence>
<dbReference type="GO" id="GO:0005525">
    <property type="term" value="F:GTP binding"/>
    <property type="evidence" value="ECO:0007669"/>
    <property type="project" value="UniProtKB-UniRule"/>
</dbReference>
<dbReference type="GO" id="GO:0005737">
    <property type="term" value="C:cytoplasm"/>
    <property type="evidence" value="ECO:0007669"/>
    <property type="project" value="UniProtKB-SubCell"/>
</dbReference>
<dbReference type="InterPro" id="IPR003593">
    <property type="entry name" value="AAA+_ATPase"/>
</dbReference>
<dbReference type="Gene3D" id="3.40.50.300">
    <property type="entry name" value="P-loop containing nucleotide triphosphate hydrolases"/>
    <property type="match status" value="1"/>
</dbReference>
<dbReference type="InterPro" id="IPR004520">
    <property type="entry name" value="GTPase_MnmE"/>
</dbReference>
<feature type="binding site" evidence="7">
    <location>
        <position position="252"/>
    </location>
    <ligand>
        <name>Mg(2+)</name>
        <dbReference type="ChEBI" id="CHEBI:18420"/>
    </ligand>
</feature>
<dbReference type="EMBL" id="JACIJC010000001">
    <property type="protein sequence ID" value="MBB5684098.1"/>
    <property type="molecule type" value="Genomic_DNA"/>
</dbReference>
<dbReference type="GO" id="GO:0030488">
    <property type="term" value="P:tRNA methylation"/>
    <property type="evidence" value="ECO:0007669"/>
    <property type="project" value="TreeGrafter"/>
</dbReference>
<evidence type="ECO:0000256" key="5">
    <source>
        <dbReference type="ARBA" id="ARBA00022958"/>
    </source>
</evidence>
<feature type="binding site" evidence="7">
    <location>
        <begin position="227"/>
        <end position="232"/>
    </location>
    <ligand>
        <name>GTP</name>
        <dbReference type="ChEBI" id="CHEBI:37565"/>
    </ligand>
</feature>
<dbReference type="HAMAP" id="MF_00379">
    <property type="entry name" value="GTPase_MnmE"/>
    <property type="match status" value="1"/>
</dbReference>
<proteinExistence type="inferred from homology"/>
<evidence type="ECO:0000256" key="3">
    <source>
        <dbReference type="ARBA" id="ARBA00022741"/>
    </source>
</evidence>
<sequence>MTDTIFALSSGQPPAAVAIIRISGPRAGAALEMLSGRLPVPRRATLTRLLDPVTGEGLDRALMLWFPGPASATGEDLAELHLHGGRAVVARVMLSLSAIESLVLAEPGAFTRRAFEHGRMDLAEAEGLSDLLFAETEWQRRSALVMAEGGLSARVKGWQDRLLGLSAEVEAMLDFADEGDVEDQGESVASLNARIAILAADIRVMLDRPSGERLRDGIRVVLAGPPNAGKSTLLNALAGREAAIVSPRPGTTRDTIEVPLGIAGRPFLFIDTAGLHEGTGDEIEAIGMDRAHAAIGAADVILWLDETSESPAPERTIALYPRGDAEGRSMSPNGDMIVVSAASGAGLDALVAAILERADHLLPRTGEIALNRRQRECLASSHAALQTDDDLLIVAENLRVARADLDRLTGRAGTEDMLDALFGKFCIGK</sequence>
<dbReference type="InterPro" id="IPR018948">
    <property type="entry name" value="GTP-bd_TrmE_N"/>
</dbReference>
<feature type="binding site" evidence="7">
    <location>
        <position position="429"/>
    </location>
    <ligand>
        <name>(6S)-5-formyl-5,6,7,8-tetrahydrofolate</name>
        <dbReference type="ChEBI" id="CHEBI:57457"/>
    </ligand>
</feature>
<dbReference type="GO" id="GO:0046872">
    <property type="term" value="F:metal ion binding"/>
    <property type="evidence" value="ECO:0007669"/>
    <property type="project" value="UniProtKB-KW"/>
</dbReference>
<dbReference type="NCBIfam" id="NF003661">
    <property type="entry name" value="PRK05291.1-3"/>
    <property type="match status" value="1"/>
</dbReference>
<keyword evidence="7" id="KW-0963">Cytoplasm</keyword>
<evidence type="ECO:0000256" key="7">
    <source>
        <dbReference type="HAMAP-Rule" id="MF_00379"/>
    </source>
</evidence>
<evidence type="ECO:0000256" key="2">
    <source>
        <dbReference type="ARBA" id="ARBA00022694"/>
    </source>
</evidence>
<comment type="caution">
    <text evidence="7">Lacks conserved residue(s) required for the propagation of feature annotation.</text>
</comment>
<evidence type="ECO:0000256" key="4">
    <source>
        <dbReference type="ARBA" id="ARBA00022801"/>
    </source>
</evidence>
<comment type="subcellular location">
    <subcellularLocation>
        <location evidence="7">Cytoplasm</location>
    </subcellularLocation>
</comment>
<feature type="binding site" evidence="7">
    <location>
        <position position="119"/>
    </location>
    <ligand>
        <name>(6S)-5-formyl-5,6,7,8-tetrahydrofolate</name>
        <dbReference type="ChEBI" id="CHEBI:57457"/>
    </ligand>
</feature>
<dbReference type="GO" id="GO:0003924">
    <property type="term" value="F:GTPase activity"/>
    <property type="evidence" value="ECO:0007669"/>
    <property type="project" value="UniProtKB-UniRule"/>
</dbReference>
<organism evidence="9 10">
    <name type="scientific">Sphingobium boeckii</name>
    <dbReference type="NCBI Taxonomy" id="1082345"/>
    <lineage>
        <taxon>Bacteria</taxon>
        <taxon>Pseudomonadati</taxon>
        <taxon>Pseudomonadota</taxon>
        <taxon>Alphaproteobacteria</taxon>
        <taxon>Sphingomonadales</taxon>
        <taxon>Sphingomonadaceae</taxon>
        <taxon>Sphingobium</taxon>
    </lineage>
</organism>
<dbReference type="PANTHER" id="PTHR42714:SF2">
    <property type="entry name" value="TRNA MODIFICATION GTPASE GTPBP3, MITOCHONDRIAL"/>
    <property type="match status" value="1"/>
</dbReference>
<dbReference type="Gene3D" id="3.30.1360.120">
    <property type="entry name" value="Probable tRNA modification gtpase trme, domain 1"/>
    <property type="match status" value="1"/>
</dbReference>
<dbReference type="InterPro" id="IPR027266">
    <property type="entry name" value="TrmE/GcvT-like"/>
</dbReference>
<feature type="binding site" evidence="7">
    <location>
        <begin position="271"/>
        <end position="274"/>
    </location>
    <ligand>
        <name>GTP</name>
        <dbReference type="ChEBI" id="CHEBI:37565"/>
    </ligand>
</feature>